<dbReference type="Proteomes" id="UP001515480">
    <property type="component" value="Unassembled WGS sequence"/>
</dbReference>
<proteinExistence type="predicted"/>
<gene>
    <name evidence="1" type="ORF">AB1Y20_019745</name>
</gene>
<name>A0AB34JSQ1_PRYPA</name>
<evidence type="ECO:0008006" key="3">
    <source>
        <dbReference type="Google" id="ProtNLM"/>
    </source>
</evidence>
<keyword evidence="2" id="KW-1185">Reference proteome</keyword>
<protein>
    <recommendedName>
        <fullName evidence="3">DUF218 domain-containing protein</fullName>
    </recommendedName>
</protein>
<evidence type="ECO:0000313" key="2">
    <source>
        <dbReference type="Proteomes" id="UP001515480"/>
    </source>
</evidence>
<evidence type="ECO:0000313" key="1">
    <source>
        <dbReference type="EMBL" id="KAL1524865.1"/>
    </source>
</evidence>
<reference evidence="1 2" key="1">
    <citation type="journal article" date="2024" name="Science">
        <title>Giant polyketide synthase enzymes in the biosynthesis of giant marine polyether toxins.</title>
        <authorList>
            <person name="Fallon T.R."/>
            <person name="Shende V.V."/>
            <person name="Wierzbicki I.H."/>
            <person name="Pendleton A.L."/>
            <person name="Watervoot N.F."/>
            <person name="Auber R.P."/>
            <person name="Gonzalez D.J."/>
            <person name="Wisecaver J.H."/>
            <person name="Moore B.S."/>
        </authorList>
    </citation>
    <scope>NUCLEOTIDE SEQUENCE [LARGE SCALE GENOMIC DNA]</scope>
    <source>
        <strain evidence="1 2">12B1</strain>
    </source>
</reference>
<dbReference type="EMBL" id="JBGBPQ010000004">
    <property type="protein sequence ID" value="KAL1524865.1"/>
    <property type="molecule type" value="Genomic_DNA"/>
</dbReference>
<accession>A0AB34JSQ1</accession>
<sequence>MKFRKHETVLLDRVIQFLSLSEPWFPSVGSYEHFTRDERTPTIIAVCGNWYDLPHKAAEVALAARALPSSEVLLTGGRAERLTPSAAVQLGGEPVLLHRELHLRYGISPSRMILWTGSRVTTHNLRVVLHYAKQLHEFGSRPARLLMLEEGFLVRREAATLASLLGRDAEAQACLKQVVFQRVGATSFGELVKLHSGRTDVALALLLGELDRLRRYTRQGNATTSTHGTIARGALFDHKALRALDSNLASAIVKLQARHEVGLLASGKRILEALPREDMLRMASPTAGAASRAEYNEGTSASSRWLQINSSRFLSH</sequence>
<dbReference type="AlphaFoldDB" id="A0AB34JSQ1"/>
<comment type="caution">
    <text evidence="1">The sequence shown here is derived from an EMBL/GenBank/DDBJ whole genome shotgun (WGS) entry which is preliminary data.</text>
</comment>
<organism evidence="1 2">
    <name type="scientific">Prymnesium parvum</name>
    <name type="common">Toxic golden alga</name>
    <dbReference type="NCBI Taxonomy" id="97485"/>
    <lineage>
        <taxon>Eukaryota</taxon>
        <taxon>Haptista</taxon>
        <taxon>Haptophyta</taxon>
        <taxon>Prymnesiophyceae</taxon>
        <taxon>Prymnesiales</taxon>
        <taxon>Prymnesiaceae</taxon>
        <taxon>Prymnesium</taxon>
    </lineage>
</organism>